<gene>
    <name evidence="1" type="ORF">HNQ67_000092</name>
</gene>
<keyword evidence="2" id="KW-1185">Reference proteome</keyword>
<sequence>MTDVPITLRLTIADPVPGVRYSLQKDDAPFEPVTASDAALSFDVPIRLSDDNRVLGPFVRREGPARRFVYIRVGTSAGDHASCWSRRAKIDIHDIPPPLLDRARAGRTLEVVLPGRGHDGSPTCATVHPLRPWRAL</sequence>
<accession>A0A7W8MG32</accession>
<dbReference type="RefSeq" id="WP_183251308.1">
    <property type="nucleotide sequence ID" value="NZ_BAAAFF010000003.1"/>
</dbReference>
<dbReference type="AlphaFoldDB" id="A0A7W8MG32"/>
<proteinExistence type="predicted"/>
<organism evidence="1 2">
    <name type="scientific">Brevundimonas basaltis</name>
    <dbReference type="NCBI Taxonomy" id="472166"/>
    <lineage>
        <taxon>Bacteria</taxon>
        <taxon>Pseudomonadati</taxon>
        <taxon>Pseudomonadota</taxon>
        <taxon>Alphaproteobacteria</taxon>
        <taxon>Caulobacterales</taxon>
        <taxon>Caulobacteraceae</taxon>
        <taxon>Brevundimonas</taxon>
    </lineage>
</organism>
<evidence type="ECO:0000313" key="2">
    <source>
        <dbReference type="Proteomes" id="UP000566663"/>
    </source>
</evidence>
<dbReference type="Proteomes" id="UP000566663">
    <property type="component" value="Unassembled WGS sequence"/>
</dbReference>
<reference evidence="1 2" key="1">
    <citation type="submission" date="2020-08" db="EMBL/GenBank/DDBJ databases">
        <title>Genomic Encyclopedia of Type Strains, Phase IV (KMG-IV): sequencing the most valuable type-strain genomes for metagenomic binning, comparative biology and taxonomic classification.</title>
        <authorList>
            <person name="Goeker M."/>
        </authorList>
    </citation>
    <scope>NUCLEOTIDE SEQUENCE [LARGE SCALE GENOMIC DNA]</scope>
    <source>
        <strain evidence="1 2">DSM 25335</strain>
    </source>
</reference>
<protein>
    <submittedName>
        <fullName evidence="1">Uncharacterized protein</fullName>
    </submittedName>
</protein>
<comment type="caution">
    <text evidence="1">The sequence shown here is derived from an EMBL/GenBank/DDBJ whole genome shotgun (WGS) entry which is preliminary data.</text>
</comment>
<dbReference type="Pfam" id="PF19452">
    <property type="entry name" value="DUF5990"/>
    <property type="match status" value="1"/>
</dbReference>
<evidence type="ECO:0000313" key="1">
    <source>
        <dbReference type="EMBL" id="MBB5290596.1"/>
    </source>
</evidence>
<dbReference type="InterPro" id="IPR046032">
    <property type="entry name" value="DUF5990"/>
</dbReference>
<dbReference type="EMBL" id="JACHFZ010000001">
    <property type="protein sequence ID" value="MBB5290596.1"/>
    <property type="molecule type" value="Genomic_DNA"/>
</dbReference>
<name>A0A7W8MG32_9CAUL</name>